<dbReference type="AlphaFoldDB" id="D4B1A4"/>
<dbReference type="InterPro" id="IPR049560">
    <property type="entry name" value="MeTrfase_RsmB-F_NOP2_cat"/>
</dbReference>
<dbReference type="GeneID" id="9523450"/>
<feature type="compositionally biased region" description="Polar residues" evidence="6">
    <location>
        <begin position="388"/>
        <end position="399"/>
    </location>
</feature>
<dbReference type="GO" id="GO:0003723">
    <property type="term" value="F:RNA binding"/>
    <property type="evidence" value="ECO:0007669"/>
    <property type="project" value="UniProtKB-UniRule"/>
</dbReference>
<evidence type="ECO:0000259" key="7">
    <source>
        <dbReference type="PROSITE" id="PS51686"/>
    </source>
</evidence>
<comment type="caution">
    <text evidence="8">The sequence shown here is derived from an EMBL/GenBank/DDBJ whole genome shotgun (WGS) entry which is preliminary data.</text>
</comment>
<feature type="binding site" evidence="5">
    <location>
        <position position="340"/>
    </location>
    <ligand>
        <name>S-adenosyl-L-methionine</name>
        <dbReference type="ChEBI" id="CHEBI:59789"/>
    </ligand>
</feature>
<dbReference type="InterPro" id="IPR001678">
    <property type="entry name" value="MeTrfase_RsmB-F_NOP2_dom"/>
</dbReference>
<dbReference type="InterPro" id="IPR029063">
    <property type="entry name" value="SAM-dependent_MTases_sf"/>
</dbReference>
<keyword evidence="3 5" id="KW-0949">S-adenosyl-L-methionine</keyword>
<keyword evidence="2 5" id="KW-0808">Transferase</keyword>
<dbReference type="PROSITE" id="PS51686">
    <property type="entry name" value="SAM_MT_RSMB_NOP"/>
    <property type="match status" value="1"/>
</dbReference>
<proteinExistence type="inferred from homology"/>
<feature type="binding site" evidence="5">
    <location>
        <begin position="262"/>
        <end position="268"/>
    </location>
    <ligand>
        <name>S-adenosyl-L-methionine</name>
        <dbReference type="ChEBI" id="CHEBI:59789"/>
    </ligand>
</feature>
<dbReference type="Proteomes" id="UP000008866">
    <property type="component" value="Unassembled WGS sequence"/>
</dbReference>
<evidence type="ECO:0000256" key="3">
    <source>
        <dbReference type="ARBA" id="ARBA00022691"/>
    </source>
</evidence>
<organism evidence="8 9">
    <name type="scientific">Arthroderma benhamiae (strain ATCC MYA-4681 / CBS 112371)</name>
    <name type="common">Trichophyton mentagrophytes</name>
    <dbReference type="NCBI Taxonomy" id="663331"/>
    <lineage>
        <taxon>Eukaryota</taxon>
        <taxon>Fungi</taxon>
        <taxon>Dikarya</taxon>
        <taxon>Ascomycota</taxon>
        <taxon>Pezizomycotina</taxon>
        <taxon>Eurotiomycetes</taxon>
        <taxon>Eurotiomycetidae</taxon>
        <taxon>Onygenales</taxon>
        <taxon>Arthrodermataceae</taxon>
        <taxon>Trichophyton</taxon>
    </lineage>
</organism>
<dbReference type="GO" id="GO:0070475">
    <property type="term" value="P:rRNA base methylation"/>
    <property type="evidence" value="ECO:0007669"/>
    <property type="project" value="TreeGrafter"/>
</dbReference>
<gene>
    <name evidence="8" type="ORF">ARB_02233</name>
</gene>
<dbReference type="Pfam" id="PF21148">
    <property type="entry name" value="NSUN5_fdxn-like"/>
    <property type="match status" value="1"/>
</dbReference>
<feature type="compositionally biased region" description="Basic and acidic residues" evidence="6">
    <location>
        <begin position="349"/>
        <end position="364"/>
    </location>
</feature>
<keyword evidence="1 5" id="KW-0489">Methyltransferase</keyword>
<dbReference type="InterPro" id="IPR023267">
    <property type="entry name" value="RCMT"/>
</dbReference>
<dbReference type="InterPro" id="IPR049561">
    <property type="entry name" value="NSUN5_7_fdxn-like"/>
</dbReference>
<feature type="binding site" evidence="5">
    <location>
        <position position="291"/>
    </location>
    <ligand>
        <name>S-adenosyl-L-methionine</name>
        <dbReference type="ChEBI" id="CHEBI:59789"/>
    </ligand>
</feature>
<evidence type="ECO:0000256" key="5">
    <source>
        <dbReference type="PROSITE-ProRule" id="PRU01023"/>
    </source>
</evidence>
<feature type="binding site" evidence="5">
    <location>
        <position position="320"/>
    </location>
    <ligand>
        <name>S-adenosyl-L-methionine</name>
        <dbReference type="ChEBI" id="CHEBI:59789"/>
    </ligand>
</feature>
<dbReference type="RefSeq" id="XP_003011679.1">
    <property type="nucleotide sequence ID" value="XM_003011633.1"/>
</dbReference>
<reference evidence="9" key="1">
    <citation type="journal article" date="2011" name="Genome Biol.">
        <title>Comparative and functional genomics provide insights into the pathogenicity of dermatophytic fungi.</title>
        <authorList>
            <person name="Burmester A."/>
            <person name="Shelest E."/>
            <person name="Gloeckner G."/>
            <person name="Heddergott C."/>
            <person name="Schindler S."/>
            <person name="Staib P."/>
            <person name="Heidel A."/>
            <person name="Felder M."/>
            <person name="Petzold A."/>
            <person name="Szafranski K."/>
            <person name="Feuermann M."/>
            <person name="Pedruzzi I."/>
            <person name="Priebe S."/>
            <person name="Groth M."/>
            <person name="Winkler R."/>
            <person name="Li W."/>
            <person name="Kniemeyer O."/>
            <person name="Schroeckh V."/>
            <person name="Hertweck C."/>
            <person name="Hube B."/>
            <person name="White T.C."/>
            <person name="Platzer M."/>
            <person name="Guthke R."/>
            <person name="Heitman J."/>
            <person name="Woestemeyer J."/>
            <person name="Zipfel P.F."/>
            <person name="Monod M."/>
            <person name="Brakhage A.A."/>
        </authorList>
    </citation>
    <scope>NUCLEOTIDE SEQUENCE [LARGE SCALE GENOMIC DNA]</scope>
    <source>
        <strain evidence="9">ATCC MYA-4681 / CBS 112371</strain>
    </source>
</reference>
<keyword evidence="9" id="KW-1185">Reference proteome</keyword>
<name>D4B1A4_ARTBC</name>
<dbReference type="GO" id="GO:0005730">
    <property type="term" value="C:nucleolus"/>
    <property type="evidence" value="ECO:0007669"/>
    <property type="project" value="TreeGrafter"/>
</dbReference>
<evidence type="ECO:0000256" key="1">
    <source>
        <dbReference type="ARBA" id="ARBA00022603"/>
    </source>
</evidence>
<keyword evidence="4 5" id="KW-0694">RNA-binding</keyword>
<evidence type="ECO:0000313" key="9">
    <source>
        <dbReference type="Proteomes" id="UP000008866"/>
    </source>
</evidence>
<accession>D4B1A4</accession>
<evidence type="ECO:0000256" key="6">
    <source>
        <dbReference type="SAM" id="MobiDB-lite"/>
    </source>
</evidence>
<dbReference type="KEGG" id="abe:ARB_02233"/>
<feature type="region of interest" description="Disordered" evidence="6">
    <location>
        <begin position="528"/>
        <end position="550"/>
    </location>
</feature>
<feature type="region of interest" description="Disordered" evidence="6">
    <location>
        <begin position="349"/>
        <end position="407"/>
    </location>
</feature>
<dbReference type="SUPFAM" id="SSF53335">
    <property type="entry name" value="S-adenosyl-L-methionine-dependent methyltransferases"/>
    <property type="match status" value="1"/>
</dbReference>
<comment type="similarity">
    <text evidence="5">Belongs to the class I-like SAM-binding methyltransferase superfamily. RsmB/NOP family.</text>
</comment>
<dbReference type="PANTHER" id="PTHR22807:SF4">
    <property type="entry name" value="28S RRNA (CYTOSINE-C(5))-METHYLTRANSFERASE"/>
    <property type="match status" value="1"/>
</dbReference>
<dbReference type="eggNOG" id="KOG2360">
    <property type="taxonomic scope" value="Eukaryota"/>
</dbReference>
<evidence type="ECO:0000313" key="8">
    <source>
        <dbReference type="EMBL" id="EFE31039.1"/>
    </source>
</evidence>
<sequence length="550" mass="60250">MNLLDGPAMLAVVFAVASLSFVLASAFAFFSFDVEERGLYGKEWKRMSLYFEAAAVLSGPSHAGSLKSRVYTGKWKSPPAQIYALIVEVAKYNECIKEVIDNAGILAHESKVSQAYSFAFTVSIGFAANENKLRVRRGCASKEELKHKLVQDQQVMKAFSPRWIRINNVLTTLDHEMKSTFAGYESASSLSELAEATADEKKYCLDEHIPDLMAISRDIDITSSSAYKEGRLILQDKASCFPAYLLLGDHPGQWKGDLIDGCAAPGNKTTHLASLLSSTPEKQKNRVFSLDASHSRSKILQTMVKKAGASNIVTVLPGQDFLALDPADTRFQHVTALLLDPSCSGSGITKREDVPQLDLPKSKSELTLATTTSSKGSKNRKRKRENPADSSSPGSSPTTEAKEDESERLAKLANLQSQIVEHAFGFPAATRVTYSTCSIHHEENEDVVARVLASSIAKNRGWRLELRSEQARGLRNWHHRGVLSGGSSESPPQLSPEQLEACIRCWPAGDEGTGGFFVAIFVREEIEGKVGGDEDNDEEYDDVWEGFSSS</sequence>
<dbReference type="GO" id="GO:0008173">
    <property type="term" value="F:RNA methyltransferase activity"/>
    <property type="evidence" value="ECO:0007669"/>
    <property type="project" value="InterPro"/>
</dbReference>
<feature type="active site" description="Nucleophile" evidence="5">
    <location>
        <position position="437"/>
    </location>
</feature>
<protein>
    <submittedName>
        <fullName evidence="8">NOL1/NOP2/sun domain protein, putative</fullName>
    </submittedName>
</protein>
<feature type="domain" description="SAM-dependent MTase RsmB/NOP-type" evidence="7">
    <location>
        <begin position="152"/>
        <end position="524"/>
    </location>
</feature>
<feature type="compositionally biased region" description="Acidic residues" evidence="6">
    <location>
        <begin position="533"/>
        <end position="544"/>
    </location>
</feature>
<dbReference type="Gene3D" id="3.30.70.1170">
    <property type="entry name" value="Sun protein, domain 3"/>
    <property type="match status" value="1"/>
</dbReference>
<dbReference type="PANTHER" id="PTHR22807">
    <property type="entry name" value="NOP2 YEAST -RELATED NOL1/NOP2/FMU SUN DOMAIN-CONTAINING"/>
    <property type="match status" value="1"/>
</dbReference>
<dbReference type="Pfam" id="PF01189">
    <property type="entry name" value="Methyltr_RsmB-F"/>
    <property type="match status" value="1"/>
</dbReference>
<evidence type="ECO:0000256" key="2">
    <source>
        <dbReference type="ARBA" id="ARBA00022679"/>
    </source>
</evidence>
<dbReference type="EMBL" id="ABSU01000025">
    <property type="protein sequence ID" value="EFE31039.1"/>
    <property type="molecule type" value="Genomic_DNA"/>
</dbReference>
<dbReference type="HOGENOM" id="CLU_005316_7_4_1"/>
<dbReference type="STRING" id="663331.D4B1A4"/>
<dbReference type="Gene3D" id="3.40.50.150">
    <property type="entry name" value="Vaccinia Virus protein VP39"/>
    <property type="match status" value="1"/>
</dbReference>
<dbReference type="OMA" id="HIDGHIP"/>
<dbReference type="PRINTS" id="PR02008">
    <property type="entry name" value="RCMTFAMILY"/>
</dbReference>
<evidence type="ECO:0000256" key="4">
    <source>
        <dbReference type="ARBA" id="ARBA00022884"/>
    </source>
</evidence>